<sequence length="182" mass="20375">MKENKEVVIPLSKQKIVLLILIGAVFVGLGIWFVAFPPPGNHMLLSNPYLLGIVGAMSIVFGSLVMFFLIKKMLDTKPGMVINREGVFDNATAVSAGLIPWEDIVGIEEVRVFSETFILIMVRNPEQYIEKVANVWKRRMVASNCKHHGTPISISTNALKITRSKLLALLLEEFDRYKCTQS</sequence>
<keyword evidence="1" id="KW-1133">Transmembrane helix</keyword>
<dbReference type="Proteomes" id="UP000438760">
    <property type="component" value="Unassembled WGS sequence"/>
</dbReference>
<name>A0A6I3LPC2_9FLAO</name>
<keyword evidence="1" id="KW-0472">Membrane</keyword>
<feature type="transmembrane region" description="Helical" evidence="1">
    <location>
        <begin position="16"/>
        <end position="36"/>
    </location>
</feature>
<evidence type="ECO:0000313" key="3">
    <source>
        <dbReference type="Proteomes" id="UP000438760"/>
    </source>
</evidence>
<dbReference type="EMBL" id="WMJX01000048">
    <property type="protein sequence ID" value="MTG99170.1"/>
    <property type="molecule type" value="Genomic_DNA"/>
</dbReference>
<dbReference type="NCBIfam" id="NF041635">
    <property type="entry name" value="STM3941_fam"/>
    <property type="match status" value="1"/>
</dbReference>
<keyword evidence="1" id="KW-0812">Transmembrane</keyword>
<dbReference type="RefSeq" id="WP_155093172.1">
    <property type="nucleotide sequence ID" value="NZ_CP102754.1"/>
</dbReference>
<dbReference type="OrthoDB" id="6028159at2"/>
<accession>A0A6I3LPC2</accession>
<gene>
    <name evidence="2" type="ORF">GJV76_13715</name>
</gene>
<comment type="caution">
    <text evidence="2">The sequence shown here is derived from an EMBL/GenBank/DDBJ whole genome shotgun (WGS) entry which is preliminary data.</text>
</comment>
<evidence type="ECO:0000256" key="1">
    <source>
        <dbReference type="SAM" id="Phobius"/>
    </source>
</evidence>
<evidence type="ECO:0000313" key="2">
    <source>
        <dbReference type="EMBL" id="MTG99170.1"/>
    </source>
</evidence>
<organism evidence="2 3">
    <name type="scientific">Myroides albus</name>
    <dbReference type="NCBI Taxonomy" id="2562892"/>
    <lineage>
        <taxon>Bacteria</taxon>
        <taxon>Pseudomonadati</taxon>
        <taxon>Bacteroidota</taxon>
        <taxon>Flavobacteriia</taxon>
        <taxon>Flavobacteriales</taxon>
        <taxon>Flavobacteriaceae</taxon>
        <taxon>Myroides</taxon>
    </lineage>
</organism>
<dbReference type="InterPro" id="IPR048136">
    <property type="entry name" value="STM3941-like"/>
</dbReference>
<protein>
    <submittedName>
        <fullName evidence="2">Uncharacterized protein</fullName>
    </submittedName>
</protein>
<keyword evidence="3" id="KW-1185">Reference proteome</keyword>
<dbReference type="AlphaFoldDB" id="A0A6I3LPC2"/>
<proteinExistence type="predicted"/>
<feature type="transmembrane region" description="Helical" evidence="1">
    <location>
        <begin position="48"/>
        <end position="70"/>
    </location>
</feature>
<reference evidence="2 3" key="1">
    <citation type="submission" date="2019-11" db="EMBL/GenBank/DDBJ databases">
        <title>Genome of Strain BIT-d1.</title>
        <authorList>
            <person name="Yang Y."/>
        </authorList>
    </citation>
    <scope>NUCLEOTIDE SEQUENCE [LARGE SCALE GENOMIC DNA]</scope>
    <source>
        <strain evidence="2 3">BIT-d1</strain>
    </source>
</reference>